<dbReference type="AlphaFoldDB" id="A0A917X6C3"/>
<protein>
    <submittedName>
        <fullName evidence="3">Short-chain dehydrogenase</fullName>
    </submittedName>
</protein>
<keyword evidence="5" id="KW-1185">Reference proteome</keyword>
<dbReference type="GO" id="GO:0032787">
    <property type="term" value="P:monocarboxylic acid metabolic process"/>
    <property type="evidence" value="ECO:0007669"/>
    <property type="project" value="UniProtKB-ARBA"/>
</dbReference>
<dbReference type="InterPro" id="IPR020904">
    <property type="entry name" value="Sc_DH/Rdtase_CS"/>
</dbReference>
<comment type="caution">
    <text evidence="3">The sequence shown here is derived from an EMBL/GenBank/DDBJ whole genome shotgun (WGS) entry which is preliminary data.</text>
</comment>
<dbReference type="RefSeq" id="WP_190256578.1">
    <property type="nucleotide sequence ID" value="NZ_BMPI01000075.1"/>
</dbReference>
<proteinExistence type="inferred from homology"/>
<name>A0A917X6C3_9ACTN</name>
<dbReference type="Pfam" id="PF13561">
    <property type="entry name" value="adh_short_C2"/>
    <property type="match status" value="1"/>
</dbReference>
<keyword evidence="2" id="KW-0560">Oxidoreductase</keyword>
<evidence type="ECO:0000313" key="5">
    <source>
        <dbReference type="Proteomes" id="UP000642070"/>
    </source>
</evidence>
<dbReference type="EMBL" id="BMPI01000075">
    <property type="protein sequence ID" value="GGM77457.1"/>
    <property type="molecule type" value="Genomic_DNA"/>
</dbReference>
<dbReference type="InterPro" id="IPR002347">
    <property type="entry name" value="SDR_fam"/>
</dbReference>
<evidence type="ECO:0000256" key="2">
    <source>
        <dbReference type="ARBA" id="ARBA00023002"/>
    </source>
</evidence>
<dbReference type="GO" id="GO:0016491">
    <property type="term" value="F:oxidoreductase activity"/>
    <property type="evidence" value="ECO:0007669"/>
    <property type="project" value="UniProtKB-KW"/>
</dbReference>
<dbReference type="EMBL" id="BMPI01000076">
    <property type="protein sequence ID" value="GGM77779.1"/>
    <property type="molecule type" value="Genomic_DNA"/>
</dbReference>
<dbReference type="PROSITE" id="PS00061">
    <property type="entry name" value="ADH_SHORT"/>
    <property type="match status" value="1"/>
</dbReference>
<dbReference type="Proteomes" id="UP000642070">
    <property type="component" value="Unassembled WGS sequence"/>
</dbReference>
<dbReference type="PRINTS" id="PR00080">
    <property type="entry name" value="SDRFAMILY"/>
</dbReference>
<evidence type="ECO:0000313" key="4">
    <source>
        <dbReference type="EMBL" id="GGM77779.1"/>
    </source>
</evidence>
<reference evidence="3" key="2">
    <citation type="submission" date="2020-09" db="EMBL/GenBank/DDBJ databases">
        <authorList>
            <person name="Sun Q."/>
            <person name="Ohkuma M."/>
        </authorList>
    </citation>
    <scope>NUCLEOTIDE SEQUENCE</scope>
    <source>
        <strain evidence="3">JCM 19831</strain>
    </source>
</reference>
<evidence type="ECO:0000256" key="1">
    <source>
        <dbReference type="ARBA" id="ARBA00006484"/>
    </source>
</evidence>
<dbReference type="InterPro" id="IPR050259">
    <property type="entry name" value="SDR"/>
</dbReference>
<gene>
    <name evidence="3" type="ORF">GCM10007977_093640</name>
    <name evidence="4" type="ORF">GCM10007977_094050</name>
</gene>
<organism evidence="3 5">
    <name type="scientific">Dactylosporangium sucinum</name>
    <dbReference type="NCBI Taxonomy" id="1424081"/>
    <lineage>
        <taxon>Bacteria</taxon>
        <taxon>Bacillati</taxon>
        <taxon>Actinomycetota</taxon>
        <taxon>Actinomycetes</taxon>
        <taxon>Micromonosporales</taxon>
        <taxon>Micromonosporaceae</taxon>
        <taxon>Dactylosporangium</taxon>
    </lineage>
</organism>
<dbReference type="CDD" id="cd05233">
    <property type="entry name" value="SDR_c"/>
    <property type="match status" value="1"/>
</dbReference>
<dbReference type="Gene3D" id="3.40.50.720">
    <property type="entry name" value="NAD(P)-binding Rossmann-like Domain"/>
    <property type="match status" value="1"/>
</dbReference>
<comment type="similarity">
    <text evidence="1">Belongs to the short-chain dehydrogenases/reductases (SDR) family.</text>
</comment>
<dbReference type="FunFam" id="3.40.50.720:FF:000084">
    <property type="entry name" value="Short-chain dehydrogenase reductase"/>
    <property type="match status" value="1"/>
</dbReference>
<dbReference type="PRINTS" id="PR00081">
    <property type="entry name" value="GDHRDH"/>
</dbReference>
<dbReference type="PANTHER" id="PTHR42879:SF2">
    <property type="entry name" value="3-OXOACYL-[ACYL-CARRIER-PROTEIN] REDUCTASE FABG"/>
    <property type="match status" value="1"/>
</dbReference>
<reference evidence="3" key="1">
    <citation type="journal article" date="2014" name="Int. J. Syst. Evol. Microbiol.">
        <title>Complete genome sequence of Corynebacterium casei LMG S-19264T (=DSM 44701T), isolated from a smear-ripened cheese.</title>
        <authorList>
            <consortium name="US DOE Joint Genome Institute (JGI-PGF)"/>
            <person name="Walter F."/>
            <person name="Albersmeier A."/>
            <person name="Kalinowski J."/>
            <person name="Ruckert C."/>
        </authorList>
    </citation>
    <scope>NUCLEOTIDE SEQUENCE</scope>
    <source>
        <strain evidence="3">JCM 19831</strain>
    </source>
</reference>
<evidence type="ECO:0000313" key="3">
    <source>
        <dbReference type="EMBL" id="GGM77457.1"/>
    </source>
</evidence>
<dbReference type="PANTHER" id="PTHR42879">
    <property type="entry name" value="3-OXOACYL-(ACYL-CARRIER-PROTEIN) REDUCTASE"/>
    <property type="match status" value="1"/>
</dbReference>
<dbReference type="InterPro" id="IPR036291">
    <property type="entry name" value="NAD(P)-bd_dom_sf"/>
</dbReference>
<accession>A0A917X6C3</accession>
<sequence length="252" mass="26383">MTQQRYTGRVALVTGAGSGIGQATALRLAREGARVVGCDVDAAGLEATAKLLAAERYEADLLNADITVQGDVERVVAAPPGGFVDLLANVAGIMDYFLPVGELDDETWDRVIAVNLTGPMRLCRAVVPIMRTNGEGAIVNVSSIGGLTGSVAGTAYVSAKHGLIGLTRSLAYLYGPEGIRTNAVCPGGVRTNIGRTAFPKSDWAFRRFEQSFDRESRTAEPDEIAALVAWLGSAEARNVNGAVITSDGGWTA</sequence>
<dbReference type="SUPFAM" id="SSF51735">
    <property type="entry name" value="NAD(P)-binding Rossmann-fold domains"/>
    <property type="match status" value="1"/>
</dbReference>